<feature type="compositionally biased region" description="Basic and acidic residues" evidence="1">
    <location>
        <begin position="597"/>
        <end position="609"/>
    </location>
</feature>
<dbReference type="EMBL" id="CACRTG010000012">
    <property type="protein sequence ID" value="VYT04938.1"/>
    <property type="molecule type" value="Genomic_DNA"/>
</dbReference>
<evidence type="ECO:0000256" key="2">
    <source>
        <dbReference type="SAM" id="Phobius"/>
    </source>
</evidence>
<keyword evidence="4" id="KW-0012">Acyltransferase</keyword>
<dbReference type="InterPro" id="IPR038765">
    <property type="entry name" value="Papain-like_cys_pep_sf"/>
</dbReference>
<sequence length="755" mass="85713">MKKWGYHCAMLLYVCMGTAGILLAITNTFQLKYQKAEVFSIILLFCAIETLLLLMEKKSGKVLAWSVSIGSVLLLYLLRGETLRESLLCIKRSVLETAEEYFQIYLGSYFNVDASVDYGMVVLGILIGMLLSYGIVCMKHSWMPVVLLGVGILIPFTVGKVPKMAEVVLCMLSVGGIVAAKTERGFQVQRRSGFVGVILVAAALAVGSMFSGMQVQKAFGDRKDVTKQISELLKEKSLDFFGKAKGGVNDGVIGGAGEFAKDDEKQLVITSQTKPQEKIYLQGYIGTIYEDNKWKEGRRKEFQSWIRQRNAQTEEVRNLLYEKLKTVSSQETLYIENVGANTKYKYIPYGGYYTEKDEIVSDSYVKGDAKKYDIQYCPLGAFGFAALENTKSPLENAYFKYVSKYDTEVPAKVEKSFLEEVEKRVPATDVWSVMDEIAQVLDGQAEYSLEPGKTPVGEDVAEYFYFKNKKGYCEHFATVATLMLRMKGIPARYVAGYAVLPSAFKLNEEGEYEAVVTGASAHAWAEAYVQGIGWIPVETTPGYSGNTMTVIPDEMNTLQEQTESQLQKSESKKDETQQNELQDKQEETDEENNQSGEGKDKLSAEENEKRSDNPLHMIVGIFMGMFLIAFTVLFGRRVWILKKRRISRNHGYTEYVKELFHRMFELLVLAGKVEKSEEVDGEFTQKLCKAYPNIREEDVDQVVKIVYQANFGNEKIEKEEYQMCRKLYCQIKREVSVDVVWWKKIWWKYWNGISL</sequence>
<gene>
    <name evidence="4" type="primary">tgpA</name>
    <name evidence="4" type="ORF">CNLFYP112_00361</name>
</gene>
<evidence type="ECO:0000313" key="4">
    <source>
        <dbReference type="EMBL" id="VYT04938.1"/>
    </source>
</evidence>
<feature type="compositionally biased region" description="Polar residues" evidence="1">
    <location>
        <begin position="559"/>
        <end position="568"/>
    </location>
</feature>
<feature type="transmembrane region" description="Helical" evidence="2">
    <location>
        <begin position="141"/>
        <end position="158"/>
    </location>
</feature>
<feature type="region of interest" description="Disordered" evidence="1">
    <location>
        <begin position="559"/>
        <end position="609"/>
    </location>
</feature>
<dbReference type="PANTHER" id="PTHR42736">
    <property type="entry name" value="PROTEIN-GLUTAMINE GAMMA-GLUTAMYLTRANSFERASE"/>
    <property type="match status" value="1"/>
</dbReference>
<feature type="transmembrane region" description="Helical" evidence="2">
    <location>
        <begin position="615"/>
        <end position="635"/>
    </location>
</feature>
<keyword evidence="2" id="KW-1133">Transmembrane helix</keyword>
<accession>A0A6N2TH86</accession>
<organism evidence="4">
    <name type="scientific">[Clostridium] nexile</name>
    <dbReference type="NCBI Taxonomy" id="29361"/>
    <lineage>
        <taxon>Bacteria</taxon>
        <taxon>Bacillati</taxon>
        <taxon>Bacillota</taxon>
        <taxon>Clostridia</taxon>
        <taxon>Lachnospirales</taxon>
        <taxon>Lachnospiraceae</taxon>
        <taxon>Tyzzerella</taxon>
    </lineage>
</organism>
<keyword evidence="2" id="KW-0472">Membrane</keyword>
<name>A0A6N2TH86_9FIRM</name>
<dbReference type="Pfam" id="PF01841">
    <property type="entry name" value="Transglut_core"/>
    <property type="match status" value="1"/>
</dbReference>
<evidence type="ECO:0000256" key="1">
    <source>
        <dbReference type="SAM" id="MobiDB-lite"/>
    </source>
</evidence>
<protein>
    <submittedName>
        <fullName evidence="4">Protein-glutamine gamma-glutamyltransferase</fullName>
        <ecNumber evidence="4">2.3.2.13</ecNumber>
    </submittedName>
</protein>
<feature type="transmembrane region" description="Helical" evidence="2">
    <location>
        <begin position="192"/>
        <end position="213"/>
    </location>
</feature>
<dbReference type="EC" id="2.3.2.13" evidence="4"/>
<dbReference type="SUPFAM" id="SSF54001">
    <property type="entry name" value="Cysteine proteinases"/>
    <property type="match status" value="1"/>
</dbReference>
<feature type="compositionally biased region" description="Basic and acidic residues" evidence="1">
    <location>
        <begin position="569"/>
        <end position="585"/>
    </location>
</feature>
<dbReference type="InterPro" id="IPR002931">
    <property type="entry name" value="Transglutaminase-like"/>
</dbReference>
<dbReference type="PANTHER" id="PTHR42736:SF1">
    <property type="entry name" value="PROTEIN-GLUTAMINE GAMMA-GLUTAMYLTRANSFERASE"/>
    <property type="match status" value="1"/>
</dbReference>
<dbReference type="Gene3D" id="3.10.620.30">
    <property type="match status" value="1"/>
</dbReference>
<keyword evidence="2" id="KW-0812">Transmembrane</keyword>
<dbReference type="SMART" id="SM00460">
    <property type="entry name" value="TGc"/>
    <property type="match status" value="1"/>
</dbReference>
<feature type="transmembrane region" description="Helical" evidence="2">
    <location>
        <begin position="38"/>
        <end position="55"/>
    </location>
</feature>
<feature type="transmembrane region" description="Helical" evidence="2">
    <location>
        <begin position="7"/>
        <end position="26"/>
    </location>
</feature>
<keyword evidence="4" id="KW-0808">Transferase</keyword>
<feature type="transmembrane region" description="Helical" evidence="2">
    <location>
        <begin position="118"/>
        <end position="136"/>
    </location>
</feature>
<evidence type="ECO:0000259" key="3">
    <source>
        <dbReference type="SMART" id="SM00460"/>
    </source>
</evidence>
<reference evidence="4" key="1">
    <citation type="submission" date="2019-11" db="EMBL/GenBank/DDBJ databases">
        <authorList>
            <person name="Feng L."/>
        </authorList>
    </citation>
    <scope>NUCLEOTIDE SEQUENCE</scope>
    <source>
        <strain evidence="4">CnexileLFYP112</strain>
    </source>
</reference>
<dbReference type="InterPro" id="IPR052901">
    <property type="entry name" value="Bact_TGase-like"/>
</dbReference>
<feature type="transmembrane region" description="Helical" evidence="2">
    <location>
        <begin position="164"/>
        <end position="180"/>
    </location>
</feature>
<dbReference type="AlphaFoldDB" id="A0A6N2TH86"/>
<feature type="transmembrane region" description="Helical" evidence="2">
    <location>
        <begin position="62"/>
        <end position="78"/>
    </location>
</feature>
<dbReference type="GO" id="GO:0003810">
    <property type="term" value="F:protein-glutamine gamma-glutamyltransferase activity"/>
    <property type="evidence" value="ECO:0007669"/>
    <property type="project" value="UniProtKB-EC"/>
</dbReference>
<feature type="domain" description="Transglutaminase-like" evidence="3">
    <location>
        <begin position="465"/>
        <end position="541"/>
    </location>
</feature>
<proteinExistence type="predicted"/>